<dbReference type="RefSeq" id="WP_284131591.1">
    <property type="nucleotide sequence ID" value="NZ_JASKYM010000001.1"/>
</dbReference>
<dbReference type="Pfam" id="PF09515">
    <property type="entry name" value="Thia_YuaJ"/>
    <property type="match status" value="1"/>
</dbReference>
<dbReference type="Gene3D" id="1.10.1760.20">
    <property type="match status" value="1"/>
</dbReference>
<evidence type="ECO:0000313" key="3">
    <source>
        <dbReference type="Proteomes" id="UP001301012"/>
    </source>
</evidence>
<dbReference type="EMBL" id="JASKYM010000001">
    <property type="protein sequence ID" value="MDK2562624.1"/>
    <property type="molecule type" value="Genomic_DNA"/>
</dbReference>
<dbReference type="NCBIfam" id="TIGR02357">
    <property type="entry name" value="ECF_ThiT_YuaJ"/>
    <property type="match status" value="1"/>
</dbReference>
<dbReference type="InterPro" id="IPR012651">
    <property type="entry name" value="Thia_Transptr_ThiT"/>
</dbReference>
<comment type="caution">
    <text evidence="2">The sequence shown here is derived from an EMBL/GenBank/DDBJ whole genome shotgun (WGS) entry which is preliminary data.</text>
</comment>
<keyword evidence="1" id="KW-1133">Transmembrane helix</keyword>
<feature type="transmembrane region" description="Helical" evidence="1">
    <location>
        <begin position="164"/>
        <end position="185"/>
    </location>
</feature>
<feature type="transmembrane region" description="Helical" evidence="1">
    <location>
        <begin position="95"/>
        <end position="114"/>
    </location>
</feature>
<protein>
    <submittedName>
        <fullName evidence="2">Energy-coupled thiamine transporter ThiT</fullName>
    </submittedName>
</protein>
<sequence length="199" mass="21358">MIISISIISVILLGLYALEMKKTKLTTKVMITISVMVAIAYVLYMIKFISYPQGGGITLFSTLPIMMVALIYGRGPGLTAGLIFGVLKLLNGGVIMHPIQFILDYILAQMALGLAGSFGNDKKSKIILGCLFAGIMGTIVSTISGYVFFGMYAPPGMNPLLYSIVYNFSSAGVESVLTAILMALIPMEKFIKVAKLGHN</sequence>
<dbReference type="Proteomes" id="UP001301012">
    <property type="component" value="Unassembled WGS sequence"/>
</dbReference>
<evidence type="ECO:0000313" key="2">
    <source>
        <dbReference type="EMBL" id="MDK2562624.1"/>
    </source>
</evidence>
<gene>
    <name evidence="2" type="primary">thiT</name>
    <name evidence="2" type="ORF">QOZ84_03610</name>
</gene>
<accession>A0ABT7E6R8</accession>
<keyword evidence="3" id="KW-1185">Reference proteome</keyword>
<name>A0ABT7E6R8_9FIRM</name>
<keyword evidence="1" id="KW-0812">Transmembrane</keyword>
<proteinExistence type="predicted"/>
<organism evidence="2 3">
    <name type="scientific">Romboutsia sedimentorum</name>
    <dbReference type="NCBI Taxonomy" id="1368474"/>
    <lineage>
        <taxon>Bacteria</taxon>
        <taxon>Bacillati</taxon>
        <taxon>Bacillota</taxon>
        <taxon>Clostridia</taxon>
        <taxon>Peptostreptococcales</taxon>
        <taxon>Peptostreptococcaceae</taxon>
        <taxon>Romboutsia</taxon>
    </lineage>
</organism>
<feature type="transmembrane region" description="Helical" evidence="1">
    <location>
        <begin position="27"/>
        <end position="44"/>
    </location>
</feature>
<feature type="transmembrane region" description="Helical" evidence="1">
    <location>
        <begin position="56"/>
        <end position="75"/>
    </location>
</feature>
<keyword evidence="1" id="KW-0472">Membrane</keyword>
<reference evidence="2 3" key="1">
    <citation type="submission" date="2023-05" db="EMBL/GenBank/DDBJ databases">
        <title>Rombocin, a short stable natural nisin variant, displays selective antimicrobial activity against Listeria monocytogenes and employs dual mode of action to kill target bacterial strains.</title>
        <authorList>
            <person name="Wambui J."/>
            <person name="Stephan R."/>
            <person name="Kuipers O.P."/>
        </authorList>
    </citation>
    <scope>NUCLEOTIDE SEQUENCE [LARGE SCALE GENOMIC DNA]</scope>
    <source>
        <strain evidence="2 3">RC002</strain>
    </source>
</reference>
<feature type="transmembrane region" description="Helical" evidence="1">
    <location>
        <begin position="126"/>
        <end position="152"/>
    </location>
</feature>
<evidence type="ECO:0000256" key="1">
    <source>
        <dbReference type="SAM" id="Phobius"/>
    </source>
</evidence>